<name>A0A5B0VDW2_9GAMM</name>
<evidence type="ECO:0000256" key="6">
    <source>
        <dbReference type="ARBA" id="ARBA00023136"/>
    </source>
</evidence>
<proteinExistence type="predicted"/>
<dbReference type="GO" id="GO:0015297">
    <property type="term" value="F:antiporter activity"/>
    <property type="evidence" value="ECO:0007669"/>
    <property type="project" value="InterPro"/>
</dbReference>
<feature type="transmembrane region" description="Helical" evidence="8">
    <location>
        <begin position="424"/>
        <end position="446"/>
    </location>
</feature>
<evidence type="ECO:0000256" key="5">
    <source>
        <dbReference type="ARBA" id="ARBA00022989"/>
    </source>
</evidence>
<dbReference type="InterPro" id="IPR052031">
    <property type="entry name" value="Membrane_Transporter-Flippase"/>
</dbReference>
<dbReference type="Pfam" id="PF01554">
    <property type="entry name" value="MatE"/>
    <property type="match status" value="2"/>
</dbReference>
<feature type="transmembrane region" description="Helical" evidence="8">
    <location>
        <begin position="108"/>
        <end position="129"/>
    </location>
</feature>
<comment type="subcellular location">
    <subcellularLocation>
        <location evidence="1">Cell inner membrane</location>
        <topology evidence="1">Multi-pass membrane protein</topology>
    </subcellularLocation>
</comment>
<dbReference type="InterPro" id="IPR048279">
    <property type="entry name" value="MdtK-like"/>
</dbReference>
<feature type="transmembrane region" description="Helical" evidence="8">
    <location>
        <begin position="182"/>
        <end position="202"/>
    </location>
</feature>
<dbReference type="NCBIfam" id="TIGR00797">
    <property type="entry name" value="matE"/>
    <property type="match status" value="1"/>
</dbReference>
<feature type="transmembrane region" description="Helical" evidence="8">
    <location>
        <begin position="36"/>
        <end position="56"/>
    </location>
</feature>
<evidence type="ECO:0000256" key="4">
    <source>
        <dbReference type="ARBA" id="ARBA00022692"/>
    </source>
</evidence>
<gene>
    <name evidence="9" type="ORF">FWJ25_13250</name>
</gene>
<feature type="transmembrane region" description="Helical" evidence="8">
    <location>
        <begin position="294"/>
        <end position="314"/>
    </location>
</feature>
<sequence>MGVRLPNPDSTGTGHHPVSPPTNATSLPRQLYSMTWPMLFGVLSLMTFQLTDSVFVGQLGRDPLAALGFTVPIQQLVSGMYVGLGIATTAIISRTLGQNDEMRARRLGGLVITTGASLAALLCLSVWLLQDLILDLLGASEALRPTIHGYWGVWLLSAWAGAMVYFGYSICRSNGDTKVPGYMMIATSLLNIALDPLYIFVFDWGLPGAAWATLTAFSIGALVVYPTLLRRHWLRFDLGNLQLFQTLRQLGGIMAPAMVSQLMPPLSAMLATALVAGFGSAAVAAWGLGTRLEFFSIVVVLALTMSMPPMIGRLRGAGEIEQIRQLVRIAVRFVVGWQLAIGIIWLAASGMVSDLFSSDQYVQEVLGDYLVRVPLSYSGLGVCMLMVSICNALGLAMRALLVSTLRLFACYLPLLWLGSQFGELTGLMTGALIGNLLAGMMAYSFYRAGMAKLRNDSVSAEA</sequence>
<organism evidence="9 10">
    <name type="scientific">Marinobacter salinexigens</name>
    <dbReference type="NCBI Taxonomy" id="2919747"/>
    <lineage>
        <taxon>Bacteria</taxon>
        <taxon>Pseudomonadati</taxon>
        <taxon>Pseudomonadota</taxon>
        <taxon>Gammaproteobacteria</taxon>
        <taxon>Pseudomonadales</taxon>
        <taxon>Marinobacteraceae</taxon>
        <taxon>Marinobacter</taxon>
    </lineage>
</organism>
<evidence type="ECO:0000256" key="3">
    <source>
        <dbReference type="ARBA" id="ARBA00022475"/>
    </source>
</evidence>
<evidence type="ECO:0000313" key="9">
    <source>
        <dbReference type="EMBL" id="KAA1172900.1"/>
    </source>
</evidence>
<dbReference type="AlphaFoldDB" id="A0A5B0VDW2"/>
<evidence type="ECO:0000256" key="2">
    <source>
        <dbReference type="ARBA" id="ARBA00022448"/>
    </source>
</evidence>
<evidence type="ECO:0000256" key="1">
    <source>
        <dbReference type="ARBA" id="ARBA00004429"/>
    </source>
</evidence>
<keyword evidence="10" id="KW-1185">Reference proteome</keyword>
<reference evidence="9 10" key="1">
    <citation type="submission" date="2019-08" db="EMBL/GenBank/DDBJ databases">
        <title>Marinobacter ZYF650 sp. nov., a marine bacterium isolated from seawater of the Mariana trench.</title>
        <authorList>
            <person name="Ahmad W."/>
        </authorList>
    </citation>
    <scope>NUCLEOTIDE SEQUENCE [LARGE SCALE GENOMIC DNA]</scope>
    <source>
        <strain evidence="9 10">ZYF650</strain>
    </source>
</reference>
<accession>A0A5B0VDW2</accession>
<feature type="transmembrane region" description="Helical" evidence="8">
    <location>
        <begin position="149"/>
        <end position="170"/>
    </location>
</feature>
<keyword evidence="2" id="KW-0813">Transport</keyword>
<feature type="transmembrane region" description="Helical" evidence="8">
    <location>
        <begin position="76"/>
        <end position="96"/>
    </location>
</feature>
<feature type="transmembrane region" description="Helical" evidence="8">
    <location>
        <begin position="326"/>
        <end position="348"/>
    </location>
</feature>
<evidence type="ECO:0000256" key="7">
    <source>
        <dbReference type="SAM" id="MobiDB-lite"/>
    </source>
</evidence>
<feature type="transmembrane region" description="Helical" evidence="8">
    <location>
        <begin position="208"/>
        <end position="228"/>
    </location>
</feature>
<dbReference type="Proteomes" id="UP000323161">
    <property type="component" value="Unassembled WGS sequence"/>
</dbReference>
<protein>
    <submittedName>
        <fullName evidence="9">MATE family efflux transporter</fullName>
    </submittedName>
</protein>
<dbReference type="PANTHER" id="PTHR43549">
    <property type="entry name" value="MULTIDRUG RESISTANCE PROTEIN YPNP-RELATED"/>
    <property type="match status" value="1"/>
</dbReference>
<evidence type="ECO:0000313" key="10">
    <source>
        <dbReference type="Proteomes" id="UP000323161"/>
    </source>
</evidence>
<feature type="transmembrane region" description="Helical" evidence="8">
    <location>
        <begin position="400"/>
        <end position="418"/>
    </location>
</feature>
<evidence type="ECO:0000256" key="8">
    <source>
        <dbReference type="SAM" id="Phobius"/>
    </source>
</evidence>
<dbReference type="InterPro" id="IPR002528">
    <property type="entry name" value="MATE_fam"/>
</dbReference>
<dbReference type="EMBL" id="VTUU01000006">
    <property type="protein sequence ID" value="KAA1172900.1"/>
    <property type="molecule type" value="Genomic_DNA"/>
</dbReference>
<dbReference type="PANTHER" id="PTHR43549:SF3">
    <property type="entry name" value="MULTIDRUG RESISTANCE PROTEIN YPNP-RELATED"/>
    <property type="match status" value="1"/>
</dbReference>
<feature type="transmembrane region" description="Helical" evidence="8">
    <location>
        <begin position="268"/>
        <end position="288"/>
    </location>
</feature>
<keyword evidence="3" id="KW-1003">Cell membrane</keyword>
<dbReference type="PIRSF" id="PIRSF006603">
    <property type="entry name" value="DinF"/>
    <property type="match status" value="1"/>
</dbReference>
<dbReference type="GO" id="GO:0005886">
    <property type="term" value="C:plasma membrane"/>
    <property type="evidence" value="ECO:0007669"/>
    <property type="project" value="UniProtKB-SubCell"/>
</dbReference>
<keyword evidence="5 8" id="KW-1133">Transmembrane helix</keyword>
<keyword evidence="6 8" id="KW-0472">Membrane</keyword>
<comment type="caution">
    <text evidence="9">The sequence shown here is derived from an EMBL/GenBank/DDBJ whole genome shotgun (WGS) entry which is preliminary data.</text>
</comment>
<feature type="region of interest" description="Disordered" evidence="7">
    <location>
        <begin position="1"/>
        <end position="24"/>
    </location>
</feature>
<keyword evidence="4 8" id="KW-0812">Transmembrane</keyword>
<dbReference type="GO" id="GO:0042910">
    <property type="term" value="F:xenobiotic transmembrane transporter activity"/>
    <property type="evidence" value="ECO:0007669"/>
    <property type="project" value="InterPro"/>
</dbReference>
<feature type="transmembrane region" description="Helical" evidence="8">
    <location>
        <begin position="375"/>
        <end position="393"/>
    </location>
</feature>